<dbReference type="InterPro" id="IPR000719">
    <property type="entry name" value="Prot_kinase_dom"/>
</dbReference>
<dbReference type="InterPro" id="IPR008271">
    <property type="entry name" value="Ser/Thr_kinase_AS"/>
</dbReference>
<evidence type="ECO:0000313" key="15">
    <source>
        <dbReference type="EMBL" id="CAF1926049.1"/>
    </source>
</evidence>
<dbReference type="PROSITE" id="PS00108">
    <property type="entry name" value="PROTEIN_KINASE_ST"/>
    <property type="match status" value="1"/>
</dbReference>
<dbReference type="PROSITE" id="PS50011">
    <property type="entry name" value="PROTEIN_KINASE_DOM"/>
    <property type="match status" value="1"/>
</dbReference>
<gene>
    <name evidence="15" type="ORF">DARMORV10_C05P14320.1</name>
</gene>
<dbReference type="GO" id="GO:0016020">
    <property type="term" value="C:membrane"/>
    <property type="evidence" value="ECO:0007669"/>
    <property type="project" value="UniProtKB-SubCell"/>
</dbReference>
<evidence type="ECO:0000256" key="7">
    <source>
        <dbReference type="ARBA" id="ARBA00022777"/>
    </source>
</evidence>
<evidence type="ECO:0000256" key="5">
    <source>
        <dbReference type="ARBA" id="ARBA00022729"/>
    </source>
</evidence>
<comment type="catalytic activity">
    <reaction evidence="12">
        <text>L-threonyl-[protein] + ATP = O-phospho-L-threonyl-[protein] + ADP + H(+)</text>
        <dbReference type="Rhea" id="RHEA:46608"/>
        <dbReference type="Rhea" id="RHEA-COMP:11060"/>
        <dbReference type="Rhea" id="RHEA-COMP:11605"/>
        <dbReference type="ChEBI" id="CHEBI:15378"/>
        <dbReference type="ChEBI" id="CHEBI:30013"/>
        <dbReference type="ChEBI" id="CHEBI:30616"/>
        <dbReference type="ChEBI" id="CHEBI:61977"/>
        <dbReference type="ChEBI" id="CHEBI:456216"/>
    </reaction>
</comment>
<comment type="catalytic activity">
    <reaction evidence="11">
        <text>L-seryl-[protein] + ATP = O-phospho-L-seryl-[protein] + ADP + H(+)</text>
        <dbReference type="Rhea" id="RHEA:17989"/>
        <dbReference type="Rhea" id="RHEA-COMP:9863"/>
        <dbReference type="Rhea" id="RHEA-COMP:11604"/>
        <dbReference type="ChEBI" id="CHEBI:15378"/>
        <dbReference type="ChEBI" id="CHEBI:29999"/>
        <dbReference type="ChEBI" id="CHEBI:30616"/>
        <dbReference type="ChEBI" id="CHEBI:83421"/>
        <dbReference type="ChEBI" id="CHEBI:456216"/>
    </reaction>
</comment>
<sequence>MTVVGGIDGYGPLSSDPTSLCSATPQRSYATVVFHGTLHLHISCRVGYSQHKSESTINYEVRKRMRKEKEKQNLDLGMSRDGEDEEKGAGIHFGKSILIGLLGLLFIVGTFGLYKLVKKRRKIIRNKKFFKRNGGLLLNQQLTTKDGNVEMSKIFSSKELKKATDNFSENRVLGQGGQGTVYKGMLVDGRIVAVKRSKVVDEDRLEEFINEVVLLSQINHRNIVKLLGCCLETEVPVLVYEYIPNGDLFKRLHDESDDYIMTWEVRLRIAIEMAGALSYMHSAASFPIYHRDIKTTNILLDEKYGAKVSDFGTSRSVTVDQTHLTTLVAGTFGYMDPEYFLSSQYTDKSDVYSFGVVLVELITERNHCTVPGLKKE</sequence>
<dbReference type="Pfam" id="PF00069">
    <property type="entry name" value="Pkinase"/>
    <property type="match status" value="1"/>
</dbReference>
<evidence type="ECO:0000256" key="12">
    <source>
        <dbReference type="ARBA" id="ARBA00047951"/>
    </source>
</evidence>
<accession>A0A816L087</accession>
<keyword evidence="5" id="KW-0732">Signal</keyword>
<name>A0A816L087_BRANA</name>
<reference evidence="15" key="1">
    <citation type="submission" date="2021-01" db="EMBL/GenBank/DDBJ databases">
        <authorList>
            <consortium name="Genoscope - CEA"/>
            <person name="William W."/>
        </authorList>
    </citation>
    <scope>NUCLEOTIDE SEQUENCE</scope>
</reference>
<dbReference type="Gene3D" id="1.10.510.10">
    <property type="entry name" value="Transferase(Phosphotransferase) domain 1"/>
    <property type="match status" value="1"/>
</dbReference>
<dbReference type="InterPro" id="IPR011009">
    <property type="entry name" value="Kinase-like_dom_sf"/>
</dbReference>
<keyword evidence="10 13" id="KW-0472">Membrane</keyword>
<evidence type="ECO:0000259" key="14">
    <source>
        <dbReference type="PROSITE" id="PS50011"/>
    </source>
</evidence>
<dbReference type="FunFam" id="3.30.200.20:FF:000043">
    <property type="entry name" value="Wall-associated receptor kinase 2"/>
    <property type="match status" value="1"/>
</dbReference>
<proteinExistence type="predicted"/>
<organism evidence="15">
    <name type="scientific">Brassica napus</name>
    <name type="common">Rape</name>
    <dbReference type="NCBI Taxonomy" id="3708"/>
    <lineage>
        <taxon>Eukaryota</taxon>
        <taxon>Viridiplantae</taxon>
        <taxon>Streptophyta</taxon>
        <taxon>Embryophyta</taxon>
        <taxon>Tracheophyta</taxon>
        <taxon>Spermatophyta</taxon>
        <taxon>Magnoliopsida</taxon>
        <taxon>eudicotyledons</taxon>
        <taxon>Gunneridae</taxon>
        <taxon>Pentapetalae</taxon>
        <taxon>rosids</taxon>
        <taxon>malvids</taxon>
        <taxon>Brassicales</taxon>
        <taxon>Brassicaceae</taxon>
        <taxon>Brassiceae</taxon>
        <taxon>Brassica</taxon>
    </lineage>
</organism>
<evidence type="ECO:0000256" key="2">
    <source>
        <dbReference type="ARBA" id="ARBA00022527"/>
    </source>
</evidence>
<keyword evidence="7" id="KW-0418">Kinase</keyword>
<feature type="domain" description="Protein kinase" evidence="14">
    <location>
        <begin position="167"/>
        <end position="376"/>
    </location>
</feature>
<evidence type="ECO:0000256" key="9">
    <source>
        <dbReference type="ARBA" id="ARBA00022989"/>
    </source>
</evidence>
<keyword evidence="3" id="KW-0808">Transferase</keyword>
<evidence type="ECO:0000256" key="10">
    <source>
        <dbReference type="ARBA" id="ARBA00023136"/>
    </source>
</evidence>
<keyword evidence="6" id="KW-0547">Nucleotide-binding</keyword>
<dbReference type="PANTHER" id="PTHR27005:SF471">
    <property type="entry name" value="WALL-ASSOCIATED RECEPTOR KINASE-LIKE 1-RELATED"/>
    <property type="match status" value="1"/>
</dbReference>
<evidence type="ECO:0000256" key="11">
    <source>
        <dbReference type="ARBA" id="ARBA00047558"/>
    </source>
</evidence>
<keyword evidence="4 13" id="KW-0812">Transmembrane</keyword>
<dbReference type="GO" id="GO:0007166">
    <property type="term" value="P:cell surface receptor signaling pathway"/>
    <property type="evidence" value="ECO:0007669"/>
    <property type="project" value="InterPro"/>
</dbReference>
<dbReference type="PANTHER" id="PTHR27005">
    <property type="entry name" value="WALL-ASSOCIATED RECEPTOR KINASE-LIKE 21"/>
    <property type="match status" value="1"/>
</dbReference>
<dbReference type="Gene3D" id="3.30.200.20">
    <property type="entry name" value="Phosphorylase Kinase, domain 1"/>
    <property type="match status" value="1"/>
</dbReference>
<evidence type="ECO:0000256" key="6">
    <source>
        <dbReference type="ARBA" id="ARBA00022741"/>
    </source>
</evidence>
<dbReference type="Proteomes" id="UP001295469">
    <property type="component" value="Chromosome C05"/>
</dbReference>
<evidence type="ECO:0000256" key="3">
    <source>
        <dbReference type="ARBA" id="ARBA00022679"/>
    </source>
</evidence>
<dbReference type="SMART" id="SM00220">
    <property type="entry name" value="S_TKc"/>
    <property type="match status" value="1"/>
</dbReference>
<keyword evidence="9 13" id="KW-1133">Transmembrane helix</keyword>
<dbReference type="AlphaFoldDB" id="A0A816L087"/>
<keyword evidence="2" id="KW-0723">Serine/threonine-protein kinase</keyword>
<evidence type="ECO:0000256" key="4">
    <source>
        <dbReference type="ARBA" id="ARBA00022692"/>
    </source>
</evidence>
<comment type="subcellular location">
    <subcellularLocation>
        <location evidence="1">Membrane</location>
        <topology evidence="1">Single-pass type I membrane protein</topology>
    </subcellularLocation>
</comment>
<dbReference type="GO" id="GO:0005524">
    <property type="term" value="F:ATP binding"/>
    <property type="evidence" value="ECO:0007669"/>
    <property type="project" value="UniProtKB-KW"/>
</dbReference>
<dbReference type="EMBL" id="HG994369">
    <property type="protein sequence ID" value="CAF1926049.1"/>
    <property type="molecule type" value="Genomic_DNA"/>
</dbReference>
<dbReference type="GO" id="GO:0004674">
    <property type="term" value="F:protein serine/threonine kinase activity"/>
    <property type="evidence" value="ECO:0007669"/>
    <property type="project" value="UniProtKB-KW"/>
</dbReference>
<evidence type="ECO:0000256" key="8">
    <source>
        <dbReference type="ARBA" id="ARBA00022840"/>
    </source>
</evidence>
<keyword evidence="8" id="KW-0067">ATP-binding</keyword>
<feature type="transmembrane region" description="Helical" evidence="13">
    <location>
        <begin position="97"/>
        <end position="117"/>
    </location>
</feature>
<protein>
    <submittedName>
        <fullName evidence="15">(rape) hypothetical protein</fullName>
    </submittedName>
</protein>
<dbReference type="InterPro" id="IPR045274">
    <property type="entry name" value="WAK-like"/>
</dbReference>
<dbReference type="SUPFAM" id="SSF56112">
    <property type="entry name" value="Protein kinase-like (PK-like)"/>
    <property type="match status" value="1"/>
</dbReference>
<evidence type="ECO:0000256" key="1">
    <source>
        <dbReference type="ARBA" id="ARBA00004479"/>
    </source>
</evidence>
<evidence type="ECO:0000256" key="13">
    <source>
        <dbReference type="SAM" id="Phobius"/>
    </source>
</evidence>